<dbReference type="GO" id="GO:0016020">
    <property type="term" value="C:membrane"/>
    <property type="evidence" value="ECO:0000318"/>
    <property type="project" value="GO_Central"/>
</dbReference>
<name>A0A9R1VUM2_LACSA</name>
<sequence length="1084" mass="119830">MLYHRGFYHDVEALHFKIVTLCALFALSTFGPCTITGTHNPIAYDLNSGENSNQFPPQTSLPKLTLENICKRSDLFCFPSTLSGFFTDFHTQEANLSGLSRVKPVLEKSTPSVNNLTWSTNHGNFQLPNGNIVSCSLEYQENPQIDENDTKDESFIIKSTHVNDFSSPHIQISHHILDWGQKYLHSPSITFLTLQNLQNHSFLNIFEPYSTNLQFYPCNNTEFNLSPGEIASICFIFFPKSLGLSSGHLILQTNLGGFLIQTRGFAIESPYTIHPSVSGKFNNFVSIFNPSEKVLHLKEVSFRVSFSSGNISYSIKGVCSVKNHNDSDKFSFEEWLEVKIGQHGQTGRPIIAIRPQKWTVGSNRDESILELEFPYNSQAKTVFGSFCVQLQDLDTIVVEEEFGGQSRLLVSLNVLVPCDANGTITVSLMVENDGPEVVKIFKIREIGDNFESLKTKFVEGLILFPYSVTQVGILTYVVNQDANLHCKLLVETNKSDAPDLEISCSDIVGLCSWEKSDGVLNYDNVDRVLPLLGIKVTETTKSDESVLGNWKSQGTNNKMSILNNNNNELTFPIVHVNTHQSKYINVINPSNQPVIMQLLLNSGEIITNCQKSDQILHPSSFLNSQITPSRYGFSIPQHAVTEAYVPPHKKAILGPVFFHPSSRCEWKSSALVRNNLSGVEWVSLRGSGGSPGLVLLNGSDPDPVPVHTVKLEHRGFGQRSVKILFVKNTGDLPVEVEKVSVSGTKCELDGFFVRDCNGFGLLPGESRNVMVSFRADFCAGIVRRELEFVMSGGILVVPVEVGISSPMLTICKRSHVLMKLKKFVLAVLVFGFLILMACSCTVSFVIRDGDLSKMPSGKEDCSSDVCPKPETVKMKVQPPETAKEVAVVEAAKPENLTVKTGKDKSRRRKKKRVSGSNPGLISQFEVSSSHSSNSTPSSPLSPPSSLTPKRSAELSLSQHVRAKSPVKRSTVPLVKEEPSLSSLSVAPVRSPGPQARAPGAERKVVNLESSAYDPRYKYNIWDDHLRVLPTIPEDNNFGSLFAMSPQELFTNVHGGPNFSLVLFLAGGTDCTLPRIWLGIWDHIR</sequence>
<keyword evidence="4" id="KW-0732">Signal</keyword>
<evidence type="ECO:0008006" key="14">
    <source>
        <dbReference type="Google" id="ProtNLM"/>
    </source>
</evidence>
<feature type="region of interest" description="Disordered" evidence="7">
    <location>
        <begin position="896"/>
        <end position="1000"/>
    </location>
</feature>
<feature type="domain" description="Transmembrane protein 131-like N-terminal" evidence="9">
    <location>
        <begin position="172"/>
        <end position="253"/>
    </location>
</feature>
<evidence type="ECO:0000313" key="12">
    <source>
        <dbReference type="EMBL" id="KAJ0212810.1"/>
    </source>
</evidence>
<evidence type="ECO:0000259" key="10">
    <source>
        <dbReference type="Pfam" id="PF24474"/>
    </source>
</evidence>
<dbReference type="EMBL" id="NBSK02000004">
    <property type="protein sequence ID" value="KAJ0212810.1"/>
    <property type="molecule type" value="Genomic_DNA"/>
</dbReference>
<evidence type="ECO:0000256" key="1">
    <source>
        <dbReference type="ARBA" id="ARBA00004479"/>
    </source>
</evidence>
<feature type="domain" description="TMEM131L fifth Ig-like" evidence="11">
    <location>
        <begin position="728"/>
        <end position="792"/>
    </location>
</feature>
<evidence type="ECO:0000256" key="8">
    <source>
        <dbReference type="SAM" id="Phobius"/>
    </source>
</evidence>
<evidence type="ECO:0000256" key="4">
    <source>
        <dbReference type="ARBA" id="ARBA00022729"/>
    </source>
</evidence>
<evidence type="ECO:0000256" key="2">
    <source>
        <dbReference type="ARBA" id="ARBA00006682"/>
    </source>
</evidence>
<dbReference type="AlphaFoldDB" id="A0A9R1VUM2"/>
<dbReference type="InterPro" id="IPR039877">
    <property type="entry name" value="TMEM131-like"/>
</dbReference>
<dbReference type="Pfam" id="PF24501">
    <property type="entry name" value="Ig_TMEM131L_5"/>
    <property type="match status" value="1"/>
</dbReference>
<gene>
    <name evidence="12" type="ORF">LSAT_V11C400221250</name>
</gene>
<evidence type="ECO:0000256" key="3">
    <source>
        <dbReference type="ARBA" id="ARBA00022692"/>
    </source>
</evidence>
<dbReference type="Pfam" id="PF12371">
    <property type="entry name" value="TMEM131_like_N"/>
    <property type="match status" value="1"/>
</dbReference>
<feature type="compositionally biased region" description="Polar residues" evidence="7">
    <location>
        <begin position="914"/>
        <end position="926"/>
    </location>
</feature>
<comment type="caution">
    <text evidence="12">The sequence shown here is derived from an EMBL/GenBank/DDBJ whole genome shotgun (WGS) entry which is preliminary data.</text>
</comment>
<feature type="transmembrane region" description="Helical" evidence="8">
    <location>
        <begin position="823"/>
        <end position="846"/>
    </location>
</feature>
<dbReference type="Proteomes" id="UP000235145">
    <property type="component" value="Unassembled WGS sequence"/>
</dbReference>
<evidence type="ECO:0000256" key="7">
    <source>
        <dbReference type="SAM" id="MobiDB-lite"/>
    </source>
</evidence>
<comment type="similarity">
    <text evidence="2">Belongs to the TMEM131 family.</text>
</comment>
<dbReference type="PANTHER" id="PTHR22050">
    <property type="entry name" value="RW1 PROTEIN HOMOLOG"/>
    <property type="match status" value="1"/>
</dbReference>
<proteinExistence type="inferred from homology"/>
<evidence type="ECO:0000313" key="13">
    <source>
        <dbReference type="Proteomes" id="UP000235145"/>
    </source>
</evidence>
<evidence type="ECO:0000259" key="11">
    <source>
        <dbReference type="Pfam" id="PF24501"/>
    </source>
</evidence>
<dbReference type="InterPro" id="IPR055437">
    <property type="entry name" value="TMEM131L_Ig_5"/>
</dbReference>
<dbReference type="Pfam" id="PF24474">
    <property type="entry name" value="DUF7579"/>
    <property type="match status" value="1"/>
</dbReference>
<dbReference type="InterPro" id="IPR056001">
    <property type="entry name" value="DUF7579"/>
</dbReference>
<feature type="domain" description="DUF7579" evidence="10">
    <location>
        <begin position="408"/>
        <end position="515"/>
    </location>
</feature>
<accession>A0A9R1VUM2</accession>
<keyword evidence="6 8" id="KW-0472">Membrane</keyword>
<evidence type="ECO:0000259" key="9">
    <source>
        <dbReference type="Pfam" id="PF12371"/>
    </source>
</evidence>
<feature type="compositionally biased region" description="Low complexity" evidence="7">
    <location>
        <begin position="927"/>
        <end position="948"/>
    </location>
</feature>
<comment type="subcellular location">
    <subcellularLocation>
        <location evidence="1">Membrane</location>
        <topology evidence="1">Single-pass type I membrane protein</topology>
    </subcellularLocation>
</comment>
<dbReference type="InterPro" id="IPR022113">
    <property type="entry name" value="TMEM131L_N"/>
</dbReference>
<organism evidence="12 13">
    <name type="scientific">Lactuca sativa</name>
    <name type="common">Garden lettuce</name>
    <dbReference type="NCBI Taxonomy" id="4236"/>
    <lineage>
        <taxon>Eukaryota</taxon>
        <taxon>Viridiplantae</taxon>
        <taxon>Streptophyta</taxon>
        <taxon>Embryophyta</taxon>
        <taxon>Tracheophyta</taxon>
        <taxon>Spermatophyta</taxon>
        <taxon>Magnoliopsida</taxon>
        <taxon>eudicotyledons</taxon>
        <taxon>Gunneridae</taxon>
        <taxon>Pentapetalae</taxon>
        <taxon>asterids</taxon>
        <taxon>campanulids</taxon>
        <taxon>Asterales</taxon>
        <taxon>Asteraceae</taxon>
        <taxon>Cichorioideae</taxon>
        <taxon>Cichorieae</taxon>
        <taxon>Lactucinae</taxon>
        <taxon>Lactuca</taxon>
    </lineage>
</organism>
<keyword evidence="5 8" id="KW-1133">Transmembrane helix</keyword>
<feature type="transmembrane region" description="Helical" evidence="8">
    <location>
        <begin position="788"/>
        <end position="811"/>
    </location>
</feature>
<keyword evidence="3 8" id="KW-0812">Transmembrane</keyword>
<evidence type="ECO:0000256" key="6">
    <source>
        <dbReference type="ARBA" id="ARBA00023136"/>
    </source>
</evidence>
<reference evidence="12 13" key="1">
    <citation type="journal article" date="2017" name="Nat. Commun.">
        <title>Genome assembly with in vitro proximity ligation data and whole-genome triplication in lettuce.</title>
        <authorList>
            <person name="Reyes-Chin-Wo S."/>
            <person name="Wang Z."/>
            <person name="Yang X."/>
            <person name="Kozik A."/>
            <person name="Arikit S."/>
            <person name="Song C."/>
            <person name="Xia L."/>
            <person name="Froenicke L."/>
            <person name="Lavelle D.O."/>
            <person name="Truco M.J."/>
            <person name="Xia R."/>
            <person name="Zhu S."/>
            <person name="Xu C."/>
            <person name="Xu H."/>
            <person name="Xu X."/>
            <person name="Cox K."/>
            <person name="Korf I."/>
            <person name="Meyers B.C."/>
            <person name="Michelmore R.W."/>
        </authorList>
    </citation>
    <scope>NUCLEOTIDE SEQUENCE [LARGE SCALE GENOMIC DNA]</scope>
    <source>
        <strain evidence="13">cv. Salinas</strain>
        <tissue evidence="12">Seedlings</tissue>
    </source>
</reference>
<dbReference type="PANTHER" id="PTHR22050:SF0">
    <property type="entry name" value="TRANSMEMBRANE PROTEIN 131 HOMOLOG"/>
    <property type="match status" value="1"/>
</dbReference>
<feature type="compositionally biased region" description="Basic residues" evidence="7">
    <location>
        <begin position="904"/>
        <end position="913"/>
    </location>
</feature>
<evidence type="ECO:0000256" key="5">
    <source>
        <dbReference type="ARBA" id="ARBA00022989"/>
    </source>
</evidence>
<keyword evidence="13" id="KW-1185">Reference proteome</keyword>
<protein>
    <recommendedName>
        <fullName evidence="14">Transmembrane protein 131-like N-terminal domain-containing protein</fullName>
    </recommendedName>
</protein>